<dbReference type="SUPFAM" id="SSF52540">
    <property type="entry name" value="P-loop containing nucleoside triphosphate hydrolases"/>
    <property type="match status" value="1"/>
</dbReference>
<dbReference type="InterPro" id="IPR018095">
    <property type="entry name" value="Thymidylate_kin_CS"/>
</dbReference>
<dbReference type="PANTHER" id="PTHR10344">
    <property type="entry name" value="THYMIDYLATE KINASE"/>
    <property type="match status" value="1"/>
</dbReference>
<dbReference type="KEGG" id="pdg:BCM40_15975"/>
<dbReference type="GO" id="GO:0006233">
    <property type="term" value="P:dTDP biosynthetic process"/>
    <property type="evidence" value="ECO:0007669"/>
    <property type="project" value="InterPro"/>
</dbReference>
<sequence length="216" mass="24334">MSYLINLEGGEGSGKSTVLKMLADALIEKGFSVVCTREPGGIDIAEQIREVILNRENTAMDARTEALLYAAARRQHLVEKIIPALQEGSIVLCDRYIDSSLAYQGYARGLGMEEIFAINKFAIDEYMPDLTLYFDVNPKVGLARIEKDANREVNRLDVESMKFHYKVREGYLLLLSQSPERIRLVNAENELPIVFADALETAVRFIEERQTTVDPT</sequence>
<dbReference type="CDD" id="cd01672">
    <property type="entry name" value="TMPK"/>
    <property type="match status" value="1"/>
</dbReference>
<evidence type="ECO:0000256" key="7">
    <source>
        <dbReference type="ARBA" id="ARBA00022777"/>
    </source>
</evidence>
<dbReference type="OrthoDB" id="9774907at2"/>
<keyword evidence="6 11" id="KW-0547">Nucleotide-binding</keyword>
<dbReference type="AlphaFoldDB" id="A0A1C7EL88"/>
<dbReference type="InterPro" id="IPR027417">
    <property type="entry name" value="P-loop_NTPase"/>
</dbReference>
<dbReference type="PANTHER" id="PTHR10344:SF4">
    <property type="entry name" value="UMP-CMP KINASE 2, MITOCHONDRIAL"/>
    <property type="match status" value="1"/>
</dbReference>
<dbReference type="PROSITE" id="PS01331">
    <property type="entry name" value="THYMIDYLATE_KINASE"/>
    <property type="match status" value="1"/>
</dbReference>
<protein>
    <recommendedName>
        <fullName evidence="3 11">Thymidylate kinase</fullName>
        <ecNumber evidence="2 11">2.7.4.9</ecNumber>
    </recommendedName>
    <alternativeName>
        <fullName evidence="11">dTMP kinase</fullName>
    </alternativeName>
</protein>
<feature type="domain" description="Thymidylate kinase-like" evidence="12">
    <location>
        <begin position="7"/>
        <end position="194"/>
    </location>
</feature>
<dbReference type="InterPro" id="IPR039430">
    <property type="entry name" value="Thymidylate_kin-like_dom"/>
</dbReference>
<name>A0A1C7EL88_9BACL</name>
<evidence type="ECO:0000256" key="2">
    <source>
        <dbReference type="ARBA" id="ARBA00012980"/>
    </source>
</evidence>
<evidence type="ECO:0000256" key="3">
    <source>
        <dbReference type="ARBA" id="ARBA00017144"/>
    </source>
</evidence>
<dbReference type="EMBL" id="CP016543">
    <property type="protein sequence ID" value="ANU24744.1"/>
    <property type="molecule type" value="Genomic_DNA"/>
</dbReference>
<comment type="catalytic activity">
    <reaction evidence="9 11">
        <text>dTMP + ATP = dTDP + ADP</text>
        <dbReference type="Rhea" id="RHEA:13517"/>
        <dbReference type="ChEBI" id="CHEBI:30616"/>
        <dbReference type="ChEBI" id="CHEBI:58369"/>
        <dbReference type="ChEBI" id="CHEBI:63528"/>
        <dbReference type="ChEBI" id="CHEBI:456216"/>
        <dbReference type="EC" id="2.7.4.9"/>
    </reaction>
</comment>
<evidence type="ECO:0000256" key="9">
    <source>
        <dbReference type="ARBA" id="ARBA00048743"/>
    </source>
</evidence>
<comment type="similarity">
    <text evidence="1 11">Belongs to the thymidylate kinase family.</text>
</comment>
<evidence type="ECO:0000256" key="5">
    <source>
        <dbReference type="ARBA" id="ARBA00022727"/>
    </source>
</evidence>
<evidence type="ECO:0000256" key="1">
    <source>
        <dbReference type="ARBA" id="ARBA00009776"/>
    </source>
</evidence>
<dbReference type="GO" id="GO:0006235">
    <property type="term" value="P:dTTP biosynthetic process"/>
    <property type="evidence" value="ECO:0007669"/>
    <property type="project" value="UniProtKB-UniRule"/>
</dbReference>
<evidence type="ECO:0000256" key="8">
    <source>
        <dbReference type="ARBA" id="ARBA00022840"/>
    </source>
</evidence>
<keyword evidence="14" id="KW-1185">Reference proteome</keyword>
<evidence type="ECO:0000256" key="11">
    <source>
        <dbReference type="HAMAP-Rule" id="MF_00165"/>
    </source>
</evidence>
<dbReference type="Proteomes" id="UP000092495">
    <property type="component" value="Chromosome"/>
</dbReference>
<dbReference type="NCBIfam" id="TIGR00041">
    <property type="entry name" value="DTMP_kinase"/>
    <property type="match status" value="1"/>
</dbReference>
<keyword evidence="8 11" id="KW-0067">ATP-binding</keyword>
<comment type="function">
    <text evidence="10 11">Phosphorylation of dTMP to form dTDP in both de novo and salvage pathways of dTTP synthesis.</text>
</comment>
<dbReference type="GO" id="GO:0005829">
    <property type="term" value="C:cytosol"/>
    <property type="evidence" value="ECO:0007669"/>
    <property type="project" value="TreeGrafter"/>
</dbReference>
<proteinExistence type="inferred from homology"/>
<evidence type="ECO:0000256" key="6">
    <source>
        <dbReference type="ARBA" id="ARBA00022741"/>
    </source>
</evidence>
<evidence type="ECO:0000256" key="4">
    <source>
        <dbReference type="ARBA" id="ARBA00022679"/>
    </source>
</evidence>
<reference evidence="13" key="1">
    <citation type="submission" date="2016-10" db="EMBL/GenBank/DDBJ databases">
        <authorList>
            <person name="See-Too W.S."/>
        </authorList>
    </citation>
    <scope>NUCLEOTIDE SEQUENCE</scope>
    <source>
        <strain evidence="13">DSM 22276</strain>
    </source>
</reference>
<dbReference type="GO" id="GO:0005524">
    <property type="term" value="F:ATP binding"/>
    <property type="evidence" value="ECO:0007669"/>
    <property type="project" value="UniProtKB-UniRule"/>
</dbReference>
<feature type="binding site" evidence="11">
    <location>
        <begin position="9"/>
        <end position="16"/>
    </location>
    <ligand>
        <name>ATP</name>
        <dbReference type="ChEBI" id="CHEBI:30616"/>
    </ligand>
</feature>
<dbReference type="FunFam" id="3.40.50.300:FF:000225">
    <property type="entry name" value="Thymidylate kinase"/>
    <property type="match status" value="1"/>
</dbReference>
<organism evidence="13 14">
    <name type="scientific">Planococcus donghaensis</name>
    <dbReference type="NCBI Taxonomy" id="414778"/>
    <lineage>
        <taxon>Bacteria</taxon>
        <taxon>Bacillati</taxon>
        <taxon>Bacillota</taxon>
        <taxon>Bacilli</taxon>
        <taxon>Bacillales</taxon>
        <taxon>Caryophanaceae</taxon>
        <taxon>Planococcus</taxon>
    </lineage>
</organism>
<dbReference type="RefSeq" id="WP_065527626.1">
    <property type="nucleotide sequence ID" value="NZ_CP016543.2"/>
</dbReference>
<dbReference type="InterPro" id="IPR018094">
    <property type="entry name" value="Thymidylate_kinase"/>
</dbReference>
<accession>A0A1C7EL88</accession>
<keyword evidence="7 11" id="KW-0418">Kinase</keyword>
<dbReference type="GO" id="GO:0004798">
    <property type="term" value="F:dTMP kinase activity"/>
    <property type="evidence" value="ECO:0007669"/>
    <property type="project" value="UniProtKB-UniRule"/>
</dbReference>
<dbReference type="HAMAP" id="MF_00165">
    <property type="entry name" value="Thymidylate_kinase"/>
    <property type="match status" value="1"/>
</dbReference>
<evidence type="ECO:0000256" key="10">
    <source>
        <dbReference type="ARBA" id="ARBA00057735"/>
    </source>
</evidence>
<keyword evidence="4 11" id="KW-0808">Transferase</keyword>
<dbReference type="Pfam" id="PF02223">
    <property type="entry name" value="Thymidylate_kin"/>
    <property type="match status" value="1"/>
</dbReference>
<evidence type="ECO:0000313" key="14">
    <source>
        <dbReference type="Proteomes" id="UP000092495"/>
    </source>
</evidence>
<dbReference type="Gene3D" id="3.40.50.300">
    <property type="entry name" value="P-loop containing nucleotide triphosphate hydrolases"/>
    <property type="match status" value="1"/>
</dbReference>
<dbReference type="STRING" id="414778.BCM40_15975"/>
<dbReference type="EC" id="2.7.4.9" evidence="2 11"/>
<keyword evidence="5 11" id="KW-0545">Nucleotide biosynthesis</keyword>
<dbReference type="GO" id="GO:0006227">
    <property type="term" value="P:dUDP biosynthetic process"/>
    <property type="evidence" value="ECO:0007669"/>
    <property type="project" value="TreeGrafter"/>
</dbReference>
<evidence type="ECO:0000259" key="12">
    <source>
        <dbReference type="Pfam" id="PF02223"/>
    </source>
</evidence>
<evidence type="ECO:0000313" key="13">
    <source>
        <dbReference type="EMBL" id="ANU24744.1"/>
    </source>
</evidence>
<gene>
    <name evidence="11" type="primary">tmk</name>
    <name evidence="13" type="ORF">BCM40_15975</name>
</gene>